<dbReference type="AlphaFoldDB" id="A0A5C1A6C7"/>
<gene>
    <name evidence="1" type="ORF">PX52LOC_01683</name>
</gene>
<dbReference type="EMBL" id="CP042425">
    <property type="protein sequence ID" value="QEL14789.1"/>
    <property type="molecule type" value="Genomic_DNA"/>
</dbReference>
<evidence type="ECO:0000313" key="1">
    <source>
        <dbReference type="EMBL" id="QEL14789.1"/>
    </source>
</evidence>
<dbReference type="KEGG" id="lrs:PX52LOC_01683"/>
<reference evidence="2" key="1">
    <citation type="submission" date="2019-08" db="EMBL/GenBank/DDBJ databases">
        <title>Limnoglobus roseus gen. nov., sp. nov., a novel freshwater planctomycete with a giant genome from the family Gemmataceae.</title>
        <authorList>
            <person name="Kulichevskaya I.S."/>
            <person name="Naumoff D.G."/>
            <person name="Miroshnikov K."/>
            <person name="Ivanova A."/>
            <person name="Philippov D.A."/>
            <person name="Hakobyan A."/>
            <person name="Rijpstra I.C."/>
            <person name="Sinninghe Damste J.S."/>
            <person name="Liesack W."/>
            <person name="Dedysh S.N."/>
        </authorList>
    </citation>
    <scope>NUCLEOTIDE SEQUENCE [LARGE SCALE GENOMIC DNA]</scope>
    <source>
        <strain evidence="2">PX52</strain>
    </source>
</reference>
<organism evidence="1 2">
    <name type="scientific">Limnoglobus roseus</name>
    <dbReference type="NCBI Taxonomy" id="2598579"/>
    <lineage>
        <taxon>Bacteria</taxon>
        <taxon>Pseudomonadati</taxon>
        <taxon>Planctomycetota</taxon>
        <taxon>Planctomycetia</taxon>
        <taxon>Gemmatales</taxon>
        <taxon>Gemmataceae</taxon>
        <taxon>Limnoglobus</taxon>
    </lineage>
</organism>
<protein>
    <submittedName>
        <fullName evidence="1">Uncharacterized protein</fullName>
    </submittedName>
</protein>
<proteinExistence type="predicted"/>
<sequence>MVLVNNAVETEQMMELLELAAKLGEIELRQHEMEKHALEKAAVVVENRAKEKIGEYQNEAGPFIAWPELADYTKEDRLRKGFTENDPGLRTGEMRDSIEHIVMDGEAHVGSDDDHLVYFELGTVKQPPRSVLGGAVVEEIDKIIEIVGESAVASLVGEGVFNRKMRIEND</sequence>
<dbReference type="Proteomes" id="UP000324974">
    <property type="component" value="Chromosome"/>
</dbReference>
<keyword evidence="2" id="KW-1185">Reference proteome</keyword>
<dbReference type="OrthoDB" id="278515at2"/>
<evidence type="ECO:0000313" key="2">
    <source>
        <dbReference type="Proteomes" id="UP000324974"/>
    </source>
</evidence>
<name>A0A5C1A6C7_9BACT</name>
<accession>A0A5C1A6C7</accession>